<reference evidence="1 2" key="1">
    <citation type="submission" date="2024-05" db="EMBL/GenBank/DDBJ databases">
        <title>Sphingomonas sp. HF-S3 16S ribosomal RNA gene Genome sequencing and assembly.</title>
        <authorList>
            <person name="Lee H."/>
        </authorList>
    </citation>
    <scope>NUCLEOTIDE SEQUENCE [LARGE SCALE GENOMIC DNA]</scope>
    <source>
        <strain evidence="1 2">HF-S3</strain>
    </source>
</reference>
<name>A0ABV0B880_9SPHN</name>
<evidence type="ECO:0000313" key="2">
    <source>
        <dbReference type="Proteomes" id="UP001427805"/>
    </source>
</evidence>
<gene>
    <name evidence="1" type="ORF">TPR58_07115</name>
</gene>
<dbReference type="RefSeq" id="WP_346245922.1">
    <property type="nucleotide sequence ID" value="NZ_JBDIZK010000003.1"/>
</dbReference>
<comment type="caution">
    <text evidence="1">The sequence shown here is derived from an EMBL/GenBank/DDBJ whole genome shotgun (WGS) entry which is preliminary data.</text>
</comment>
<dbReference type="EMBL" id="JBDIZK010000003">
    <property type="protein sequence ID" value="MEN3746931.1"/>
    <property type="molecule type" value="Genomic_DNA"/>
</dbReference>
<accession>A0ABV0B880</accession>
<evidence type="ECO:0008006" key="3">
    <source>
        <dbReference type="Google" id="ProtNLM"/>
    </source>
</evidence>
<organism evidence="1 2">
    <name type="scientific">Sphingomonas rustica</name>
    <dbReference type="NCBI Taxonomy" id="3103142"/>
    <lineage>
        <taxon>Bacteria</taxon>
        <taxon>Pseudomonadati</taxon>
        <taxon>Pseudomonadota</taxon>
        <taxon>Alphaproteobacteria</taxon>
        <taxon>Sphingomonadales</taxon>
        <taxon>Sphingomonadaceae</taxon>
        <taxon>Sphingomonas</taxon>
    </lineage>
</organism>
<keyword evidence="2" id="KW-1185">Reference proteome</keyword>
<protein>
    <recommendedName>
        <fullName evidence="3">Peptidase M1 membrane alanine aminopeptidase domain-containing protein</fullName>
    </recommendedName>
</protein>
<evidence type="ECO:0000313" key="1">
    <source>
        <dbReference type="EMBL" id="MEN3746931.1"/>
    </source>
</evidence>
<dbReference type="Proteomes" id="UP001427805">
    <property type="component" value="Unassembled WGS sequence"/>
</dbReference>
<proteinExistence type="predicted"/>
<sequence length="349" mass="36835">MILAALLLAGTPAGQTSDPARCEAIREAIPPTQRCMPTPGGIVIAGSAERAAQLSRIATSGEGRFEQRFGRKVPAYAVVETGDGTQNAALDAILERRGYVSRLPWLSPEAMANAYRASITRAVTAQAASRNLTAAQTSALIESALAQQSAKWDPATLAELETGTLPHELGHGWFIKAFWPTSAPKAGDHYGGPAPDWMDETAAVLMESDALAEKRRRQFATIYSGSDAAARASLLDLGTFLSGGHPALPKLDPSTSGGSVNVLTGDEAARIAKAAGSFYLQARLFADYVLDRSGDPAAFRSAADAFAAGKDSAGWLAASGPRLRLPSDIPALQKDWEQWLALHLAPRKD</sequence>